<gene>
    <name evidence="1" type="ORF">ELH98_10415</name>
</gene>
<keyword evidence="2" id="KW-1185">Reference proteome</keyword>
<proteinExistence type="predicted"/>
<evidence type="ECO:0000313" key="2">
    <source>
        <dbReference type="Proteomes" id="UP000291659"/>
    </source>
</evidence>
<evidence type="ECO:0000313" key="1">
    <source>
        <dbReference type="EMBL" id="TAX81438.1"/>
    </source>
</evidence>
<organism evidence="1 2">
    <name type="scientific">Rhizobium ruizarguesonis</name>
    <dbReference type="NCBI Taxonomy" id="2081791"/>
    <lineage>
        <taxon>Bacteria</taxon>
        <taxon>Pseudomonadati</taxon>
        <taxon>Pseudomonadota</taxon>
        <taxon>Alphaproteobacteria</taxon>
        <taxon>Hyphomicrobiales</taxon>
        <taxon>Rhizobiaceae</taxon>
        <taxon>Rhizobium/Agrobacterium group</taxon>
        <taxon>Rhizobium</taxon>
    </lineage>
</organism>
<dbReference type="EMBL" id="SIOX01000001">
    <property type="protein sequence ID" value="TAX81438.1"/>
    <property type="molecule type" value="Genomic_DNA"/>
</dbReference>
<accession>A0ABY1X8K6</accession>
<dbReference type="RefSeq" id="WP_130762942.1">
    <property type="nucleotide sequence ID" value="NZ_SIOX01000001.1"/>
</dbReference>
<name>A0ABY1X8K6_9HYPH</name>
<comment type="caution">
    <text evidence="1">The sequence shown here is derived from an EMBL/GenBank/DDBJ whole genome shotgun (WGS) entry which is preliminary data.</text>
</comment>
<dbReference type="Proteomes" id="UP000291659">
    <property type="component" value="Unassembled WGS sequence"/>
</dbReference>
<sequence>MAHSPHPVRILALNTMIETRKSELDNKVEERTSVTSGWKSFKEKVAIRSWAERTEMAGLTEDQLNLYEIRNRTLRTLAENVLSPSEDPQIYDVSDLMAKLPDHDIVRYSLGQLTLPHDNIYIDFGSGSHFKISAEHDLWFGGAYVSQKEVPGNDESYFSVTLVCGDVALEDAWEQPLGQTLQRTSNMIRAEFDGTKTIAAALSSDFAFQHFNADDIVRSNRSAITAAFDAVARSMIYLGTYQPDLEVGCDEEADEDDLQEFLEGDRDAAQSLITSGFPPVNFVGRAIDKIEFLDEPDFDRDHMGFKI</sequence>
<reference evidence="1 2" key="1">
    <citation type="submission" date="2019-02" db="EMBL/GenBank/DDBJ databases">
        <title>The genomic architecture of introgression among sibling species of bacteria.</title>
        <authorList>
            <person name="Cavassim M.I.A."/>
            <person name="Moeskjaer S."/>
            <person name="Moslemi C."/>
            <person name="Fields B."/>
            <person name="Bachmann A."/>
            <person name="Vilhjalmsson B."/>
            <person name="Schierup M.H."/>
            <person name="Young J.P.W."/>
            <person name="Andersen S.U."/>
        </authorList>
    </citation>
    <scope>NUCLEOTIDE SEQUENCE [LARGE SCALE GENOMIC DNA]</scope>
    <source>
        <strain evidence="1 2">SM141A</strain>
    </source>
</reference>
<protein>
    <submittedName>
        <fullName evidence="1">Uncharacterized protein</fullName>
    </submittedName>
</protein>